<dbReference type="GO" id="GO:0016874">
    <property type="term" value="F:ligase activity"/>
    <property type="evidence" value="ECO:0007669"/>
    <property type="project" value="UniProtKB-KW"/>
</dbReference>
<evidence type="ECO:0000256" key="2">
    <source>
        <dbReference type="ARBA" id="ARBA00022741"/>
    </source>
</evidence>
<dbReference type="PROSITE" id="PS00455">
    <property type="entry name" value="AMP_BINDING"/>
    <property type="match status" value="1"/>
</dbReference>
<dbReference type="EC" id="6.1.1.13" evidence="6"/>
<keyword evidence="3" id="KW-0067">ATP-binding</keyword>
<dbReference type="InterPro" id="IPR044507">
    <property type="entry name" value="DltA-like"/>
</dbReference>
<keyword evidence="7" id="KW-1185">Reference proteome</keyword>
<evidence type="ECO:0000259" key="5">
    <source>
        <dbReference type="Pfam" id="PF13193"/>
    </source>
</evidence>
<sequence>MNLLDTIDQICIEHRENVFEIYKNSTLTYGQLKKYSDALAKYIISEYGDDKSPIAIYGHKEHEMLISFLACSKSGHAYIPIDTTFPKDRIKDIIESSKPTLFINIGNIDIDNFNGEILSLNTLNDIFVKFSGIEPDKSYRVKENDVYYMIYTSGSTGKPKGVQITYKALKTFIEWFMPYCKTSEEESVFLNQVSYSFDVSVISIYIGLLLKKTLYVIDKEMTTNFKDLFKNLGISKIAMWISTPSFAEMCVIDNSFNKNLLPKLEKMFFAGEILSKKLVSTLYEKFGDISIINGYGPTEATVLITAAEISKNMIYAEDSIPIGYGMTNSKVMLVDDTGKEIKDNKKGEIYVVGDNVSIGYYNNEEMNKKHFFTVKTETGLKQGYKTGDLAYKKDNLFYYCGRKDFQIKLNGYRIELEDIENNLRKLDYISNAVALPVKIEEKISYIAAFVTLSKEFNEKEFKIVMKIKNDLNKSLPLYMVPRKIKILDKFPMNSNCKIDRKLLQEDLK</sequence>
<accession>A0ABW8TBG5</accession>
<dbReference type="SUPFAM" id="SSF56801">
    <property type="entry name" value="Acetyl-CoA synthetase-like"/>
    <property type="match status" value="1"/>
</dbReference>
<feature type="domain" description="AMP-binding enzyme C-terminal" evidence="5">
    <location>
        <begin position="419"/>
        <end position="496"/>
    </location>
</feature>
<evidence type="ECO:0000256" key="3">
    <source>
        <dbReference type="ARBA" id="ARBA00022840"/>
    </source>
</evidence>
<evidence type="ECO:0000313" key="7">
    <source>
        <dbReference type="Proteomes" id="UP001623592"/>
    </source>
</evidence>
<dbReference type="NCBIfam" id="NF003417">
    <property type="entry name" value="PRK04813.1"/>
    <property type="match status" value="1"/>
</dbReference>
<dbReference type="InterPro" id="IPR045851">
    <property type="entry name" value="AMP-bd_C_sf"/>
</dbReference>
<keyword evidence="1 6" id="KW-0436">Ligase</keyword>
<dbReference type="Pfam" id="PF13193">
    <property type="entry name" value="AMP-binding_C"/>
    <property type="match status" value="1"/>
</dbReference>
<dbReference type="RefSeq" id="WP_406786229.1">
    <property type="nucleotide sequence ID" value="NZ_JBJIAA010000003.1"/>
</dbReference>
<reference evidence="6 7" key="1">
    <citation type="submission" date="2024-11" db="EMBL/GenBank/DDBJ databases">
        <authorList>
            <person name="Heng Y.C."/>
            <person name="Lim A.C.H."/>
            <person name="Lee J.K.Y."/>
            <person name="Kittelmann S."/>
        </authorList>
    </citation>
    <scope>NUCLEOTIDE SEQUENCE [LARGE SCALE GENOMIC DNA]</scope>
    <source>
        <strain evidence="6 7">WILCCON 0114</strain>
    </source>
</reference>
<dbReference type="InterPro" id="IPR000873">
    <property type="entry name" value="AMP-dep_synth/lig_dom"/>
</dbReference>
<evidence type="ECO:0000313" key="6">
    <source>
        <dbReference type="EMBL" id="MFL0249557.1"/>
    </source>
</evidence>
<evidence type="ECO:0000259" key="4">
    <source>
        <dbReference type="Pfam" id="PF00501"/>
    </source>
</evidence>
<proteinExistence type="predicted"/>
<dbReference type="PANTHER" id="PTHR45398">
    <property type="match status" value="1"/>
</dbReference>
<dbReference type="Gene3D" id="3.40.50.12780">
    <property type="entry name" value="N-terminal domain of ligase-like"/>
    <property type="match status" value="1"/>
</dbReference>
<dbReference type="InterPro" id="IPR042099">
    <property type="entry name" value="ANL_N_sf"/>
</dbReference>
<dbReference type="InterPro" id="IPR010071">
    <property type="entry name" value="AA_adenyl_dom"/>
</dbReference>
<dbReference type="EMBL" id="JBJIAA010000003">
    <property type="protein sequence ID" value="MFL0249557.1"/>
    <property type="molecule type" value="Genomic_DNA"/>
</dbReference>
<gene>
    <name evidence="6" type="primary">dltA</name>
    <name evidence="6" type="ORF">ACJDT4_03910</name>
</gene>
<dbReference type="PANTHER" id="PTHR45398:SF1">
    <property type="entry name" value="ENZYME, PUTATIVE (JCVI)-RELATED"/>
    <property type="match status" value="1"/>
</dbReference>
<keyword evidence="2" id="KW-0547">Nucleotide-binding</keyword>
<comment type="caution">
    <text evidence="6">The sequence shown here is derived from an EMBL/GenBank/DDBJ whole genome shotgun (WGS) entry which is preliminary data.</text>
</comment>
<protein>
    <submittedName>
        <fullName evidence="6">D-alanine--poly(Phosphoribitol) ligase subunit DltA</fullName>
        <ecNumber evidence="6">6.1.1.13</ecNumber>
    </submittedName>
</protein>
<dbReference type="InterPro" id="IPR020845">
    <property type="entry name" value="AMP-binding_CS"/>
</dbReference>
<name>A0ABW8TBG5_9CLOT</name>
<dbReference type="InterPro" id="IPR025110">
    <property type="entry name" value="AMP-bd_C"/>
</dbReference>
<dbReference type="CDD" id="cd05945">
    <property type="entry name" value="DltA"/>
    <property type="match status" value="1"/>
</dbReference>
<evidence type="ECO:0000256" key="1">
    <source>
        <dbReference type="ARBA" id="ARBA00022598"/>
    </source>
</evidence>
<organism evidence="6 7">
    <name type="scientific">Clostridium neuense</name>
    <dbReference type="NCBI Taxonomy" id="1728934"/>
    <lineage>
        <taxon>Bacteria</taxon>
        <taxon>Bacillati</taxon>
        <taxon>Bacillota</taxon>
        <taxon>Clostridia</taxon>
        <taxon>Eubacteriales</taxon>
        <taxon>Clostridiaceae</taxon>
        <taxon>Clostridium</taxon>
    </lineage>
</organism>
<dbReference type="Pfam" id="PF00501">
    <property type="entry name" value="AMP-binding"/>
    <property type="match status" value="1"/>
</dbReference>
<feature type="domain" description="AMP-dependent synthetase/ligase" evidence="4">
    <location>
        <begin position="18"/>
        <end position="361"/>
    </location>
</feature>
<dbReference type="Proteomes" id="UP001623592">
    <property type="component" value="Unassembled WGS sequence"/>
</dbReference>
<dbReference type="NCBIfam" id="TIGR01733">
    <property type="entry name" value="AA-adenyl-dom"/>
    <property type="match status" value="1"/>
</dbReference>
<dbReference type="Gene3D" id="3.30.300.30">
    <property type="match status" value="1"/>
</dbReference>